<organism evidence="2 3">
    <name type="scientific">Marinithermus hydrothermalis (strain DSM 14884 / JCM 11576 / T1)</name>
    <dbReference type="NCBI Taxonomy" id="869210"/>
    <lineage>
        <taxon>Bacteria</taxon>
        <taxon>Thermotogati</taxon>
        <taxon>Deinococcota</taxon>
        <taxon>Deinococci</taxon>
        <taxon>Thermales</taxon>
        <taxon>Thermaceae</taxon>
        <taxon>Marinithermus</taxon>
    </lineage>
</organism>
<feature type="transmembrane region" description="Helical" evidence="1">
    <location>
        <begin position="144"/>
        <end position="169"/>
    </location>
</feature>
<dbReference type="EMBL" id="CP002630">
    <property type="protein sequence ID" value="AEB11293.1"/>
    <property type="molecule type" value="Genomic_DNA"/>
</dbReference>
<feature type="transmembrane region" description="Helical" evidence="1">
    <location>
        <begin position="12"/>
        <end position="30"/>
    </location>
</feature>
<dbReference type="Proteomes" id="UP000007030">
    <property type="component" value="Chromosome"/>
</dbReference>
<evidence type="ECO:0000313" key="2">
    <source>
        <dbReference type="EMBL" id="AEB11293.1"/>
    </source>
</evidence>
<dbReference type="KEGG" id="mhd:Marky_0542"/>
<feature type="transmembrane region" description="Helical" evidence="1">
    <location>
        <begin position="176"/>
        <end position="193"/>
    </location>
</feature>
<dbReference type="RefSeq" id="WP_013703345.1">
    <property type="nucleotide sequence ID" value="NC_015387.1"/>
</dbReference>
<feature type="transmembrane region" description="Helical" evidence="1">
    <location>
        <begin position="367"/>
        <end position="386"/>
    </location>
</feature>
<keyword evidence="1" id="KW-0472">Membrane</keyword>
<name>F2NNR9_MARHT</name>
<feature type="transmembrane region" description="Helical" evidence="1">
    <location>
        <begin position="205"/>
        <end position="228"/>
    </location>
</feature>
<feature type="transmembrane region" description="Helical" evidence="1">
    <location>
        <begin position="332"/>
        <end position="355"/>
    </location>
</feature>
<keyword evidence="1" id="KW-0812">Transmembrane</keyword>
<dbReference type="eggNOG" id="COG0428">
    <property type="taxonomic scope" value="Bacteria"/>
</dbReference>
<keyword evidence="3" id="KW-1185">Reference proteome</keyword>
<feature type="transmembrane region" description="Helical" evidence="1">
    <location>
        <begin position="262"/>
        <end position="283"/>
    </location>
</feature>
<dbReference type="AlphaFoldDB" id="F2NNR9"/>
<sequence length="389" mass="41277">MMPERSPTHHTWLWAVLPFAILLGLLGLFLTTDPLKPLGVTAPPLEALTVERTVLDETGIRLKVRADGSEPLTIAQIQVDGAYWEFTQDPPGPLGRLQTAWITLPYPWVEGEAHFITFVTRTGMTFEHEIPVAVESPRWTPARVLAYALLGLYVGVVPVSLGLLFYPYLRTLRAHGLRFILALTMGLLAFLLVDTLEEGLELAEGAAAAFQATPLVWLAALLSFLALFAFGRRGGRAPEGLGLATYLAFGIGLHNLGEGLAIGAAFAAGEAALGAFLVVGFTLHNLTEGIGIAAPLTRHPVRLVHFVGLAALAGLPAVLGTWAGAFAFAPHWAALLLGIGAGAILQVIVEVGAYLARTTQGRWLSPASLAGFALGLAVMYTTAFLVNVG</sequence>
<proteinExistence type="predicted"/>
<keyword evidence="1" id="KW-1133">Transmembrane helix</keyword>
<protein>
    <submittedName>
        <fullName evidence="2">Metal cation transporter</fullName>
    </submittedName>
</protein>
<feature type="transmembrane region" description="Helical" evidence="1">
    <location>
        <begin position="240"/>
        <end position="256"/>
    </location>
</feature>
<feature type="transmembrane region" description="Helical" evidence="1">
    <location>
        <begin position="303"/>
        <end position="326"/>
    </location>
</feature>
<gene>
    <name evidence="2" type="ordered locus">Marky_0542</name>
</gene>
<dbReference type="STRING" id="869210.Marky_0542"/>
<evidence type="ECO:0000313" key="3">
    <source>
        <dbReference type="Proteomes" id="UP000007030"/>
    </source>
</evidence>
<evidence type="ECO:0000256" key="1">
    <source>
        <dbReference type="SAM" id="Phobius"/>
    </source>
</evidence>
<accession>F2NNR9</accession>
<reference evidence="2 3" key="1">
    <citation type="journal article" date="2012" name="Stand. Genomic Sci.">
        <title>Complete genome sequence of the aerobic, heterotroph Marinithermus hydrothermalis type strain (T1(T)) from a deep-sea hydrothermal vent chimney.</title>
        <authorList>
            <person name="Copeland A."/>
            <person name="Gu W."/>
            <person name="Yasawong M."/>
            <person name="Lapidus A."/>
            <person name="Lucas S."/>
            <person name="Deshpande S."/>
            <person name="Pagani I."/>
            <person name="Tapia R."/>
            <person name="Cheng J.F."/>
            <person name="Goodwin L.A."/>
            <person name="Pitluck S."/>
            <person name="Liolios K."/>
            <person name="Ivanova N."/>
            <person name="Mavromatis K."/>
            <person name="Mikhailova N."/>
            <person name="Pati A."/>
            <person name="Chen A."/>
            <person name="Palaniappan K."/>
            <person name="Land M."/>
            <person name="Pan C."/>
            <person name="Brambilla E.M."/>
            <person name="Rohde M."/>
            <person name="Tindall B.J."/>
            <person name="Sikorski J."/>
            <person name="Goker M."/>
            <person name="Detter J.C."/>
            <person name="Bristow J."/>
            <person name="Eisen J.A."/>
            <person name="Markowitz V."/>
            <person name="Hugenholtz P."/>
            <person name="Kyrpides N.C."/>
            <person name="Klenk H.P."/>
            <person name="Woyke T."/>
        </authorList>
    </citation>
    <scope>NUCLEOTIDE SEQUENCE [LARGE SCALE GENOMIC DNA]</scope>
    <source>
        <strain evidence="3">DSM 14884 / JCM 11576 / T1</strain>
    </source>
</reference>
<dbReference type="HOGENOM" id="CLU_659899_0_0_0"/>